<proteinExistence type="predicted"/>
<accession>A0ABT7CHH6</accession>
<organism evidence="1 2">
    <name type="scientific">Xanthocytophaga flava</name>
    <dbReference type="NCBI Taxonomy" id="3048013"/>
    <lineage>
        <taxon>Bacteria</taxon>
        <taxon>Pseudomonadati</taxon>
        <taxon>Bacteroidota</taxon>
        <taxon>Cytophagia</taxon>
        <taxon>Cytophagales</taxon>
        <taxon>Rhodocytophagaceae</taxon>
        <taxon>Xanthocytophaga</taxon>
    </lineage>
</organism>
<evidence type="ECO:0000313" key="1">
    <source>
        <dbReference type="EMBL" id="MDJ1492440.1"/>
    </source>
</evidence>
<evidence type="ECO:0000313" key="2">
    <source>
        <dbReference type="Proteomes" id="UP001228581"/>
    </source>
</evidence>
<sequence length="197" mass="23208">MGNKEEIGIEKLTIKAKVLLMLLSSQHCLSFLKERPSLVFDIEEVMEINGWFLQSFENIVKWLEGYSIEGEIFYKEFIYSKVANYNGYYNHYQQPKESDAYNCCLSTLYFSCKSIMMFSNKDYNKFPSDIAEVTDNTVIRCLIFSQQASLDPELEKQWQERVLDRLLKDHLEKELDEFGSTISRHYINDLLGQKLPF</sequence>
<comment type="caution">
    <text evidence="1">The sequence shown here is derived from an EMBL/GenBank/DDBJ whole genome shotgun (WGS) entry which is preliminary data.</text>
</comment>
<dbReference type="RefSeq" id="WP_313993281.1">
    <property type="nucleotide sequence ID" value="NZ_JASJOR010000018.1"/>
</dbReference>
<name>A0ABT7CHH6_9BACT</name>
<gene>
    <name evidence="1" type="ORF">QNI19_05830</name>
</gene>
<protein>
    <submittedName>
        <fullName evidence="1">Uncharacterized protein</fullName>
    </submittedName>
</protein>
<dbReference type="Proteomes" id="UP001228581">
    <property type="component" value="Unassembled WGS sequence"/>
</dbReference>
<dbReference type="EMBL" id="JASJOT010000002">
    <property type="protein sequence ID" value="MDJ1492440.1"/>
    <property type="molecule type" value="Genomic_DNA"/>
</dbReference>
<reference evidence="1 2" key="1">
    <citation type="submission" date="2023-05" db="EMBL/GenBank/DDBJ databases">
        <authorList>
            <person name="Zhang X."/>
        </authorList>
    </citation>
    <scope>NUCLEOTIDE SEQUENCE [LARGE SCALE GENOMIC DNA]</scope>
    <source>
        <strain evidence="1 2">DM2B3-1</strain>
    </source>
</reference>
<keyword evidence="2" id="KW-1185">Reference proteome</keyword>